<keyword evidence="3" id="KW-0328">Glycosyltransferase</keyword>
<dbReference type="EMBL" id="JAMSCK010000002">
    <property type="protein sequence ID" value="MCM8569217.1"/>
    <property type="molecule type" value="Genomic_DNA"/>
</dbReference>
<evidence type="ECO:0000313" key="3">
    <source>
        <dbReference type="EMBL" id="MCM8569217.1"/>
    </source>
</evidence>
<name>A0ABT0Z234_9FLAO</name>
<protein>
    <submittedName>
        <fullName evidence="3">Glycosyltransferase</fullName>
        <ecNumber evidence="3">2.4.-.-</ecNumber>
    </submittedName>
</protein>
<dbReference type="Pfam" id="PF00535">
    <property type="entry name" value="Glycos_transf_2"/>
    <property type="match status" value="1"/>
</dbReference>
<dbReference type="Proteomes" id="UP001155077">
    <property type="component" value="Unassembled WGS sequence"/>
</dbReference>
<keyword evidence="4" id="KW-1185">Reference proteome</keyword>
<evidence type="ECO:0000313" key="4">
    <source>
        <dbReference type="Proteomes" id="UP001155077"/>
    </source>
</evidence>
<comment type="caution">
    <text evidence="3">The sequence shown here is derived from an EMBL/GenBank/DDBJ whole genome shotgun (WGS) entry which is preliminary data.</text>
</comment>
<dbReference type="InterPro" id="IPR029044">
    <property type="entry name" value="Nucleotide-diphossugar_trans"/>
</dbReference>
<gene>
    <name evidence="3" type="ORF">NE848_07495</name>
</gene>
<sequence>MNKVSIVIRNKNEASYLETTLRILTEIYSEDIQEIIIIDNESTDNSIEVAENYGCKIFNITDFTYGRAINMGIEKATSNYVLLLSSHAVPVGNSFFRNTISFVTANPGIAGVRYINSISNYKRAVENNFRVKEPLLYGLMAGCCLINKTAWEEIRFNEELSFSEDKEWSVRAIESGYEIADMNESFFYFINRSKSSLVNRYRNETLEEYRLHNKSFPSSLHIAGSFVNAAFFKNFLSFLDKISFEYQLLKAKLYIRKKLNNSSKT</sequence>
<organism evidence="3 4">
    <name type="scientific">Gramella jeungdoensis</name>
    <dbReference type="NCBI Taxonomy" id="708091"/>
    <lineage>
        <taxon>Bacteria</taxon>
        <taxon>Pseudomonadati</taxon>
        <taxon>Bacteroidota</taxon>
        <taxon>Flavobacteriia</taxon>
        <taxon>Flavobacteriales</taxon>
        <taxon>Flavobacteriaceae</taxon>
        <taxon>Christiangramia</taxon>
    </lineage>
</organism>
<keyword evidence="3" id="KW-0808">Transferase</keyword>
<proteinExistence type="inferred from homology"/>
<accession>A0ABT0Z234</accession>
<reference evidence="3" key="1">
    <citation type="submission" date="2022-06" db="EMBL/GenBank/DDBJ databases">
        <title>Gramella sediminis sp. nov., isolated from deep-sea sediment of the Indian Ocean.</title>
        <authorList>
            <person name="Yang L."/>
        </authorList>
    </citation>
    <scope>NUCLEOTIDE SEQUENCE</scope>
    <source>
        <strain evidence="3">HMD3159</strain>
    </source>
</reference>
<dbReference type="Gene3D" id="3.90.550.10">
    <property type="entry name" value="Spore Coat Polysaccharide Biosynthesis Protein SpsA, Chain A"/>
    <property type="match status" value="1"/>
</dbReference>
<dbReference type="SUPFAM" id="SSF53448">
    <property type="entry name" value="Nucleotide-diphospho-sugar transferases"/>
    <property type="match status" value="1"/>
</dbReference>
<feature type="domain" description="Glycosyltransferase 2-like" evidence="2">
    <location>
        <begin position="5"/>
        <end position="129"/>
    </location>
</feature>
<dbReference type="InterPro" id="IPR001173">
    <property type="entry name" value="Glyco_trans_2-like"/>
</dbReference>
<dbReference type="EC" id="2.4.-.-" evidence="3"/>
<dbReference type="GO" id="GO:0016757">
    <property type="term" value="F:glycosyltransferase activity"/>
    <property type="evidence" value="ECO:0007669"/>
    <property type="project" value="UniProtKB-KW"/>
</dbReference>
<dbReference type="PANTHER" id="PTHR43630">
    <property type="entry name" value="POLY-BETA-1,6-N-ACETYL-D-GLUCOSAMINE SYNTHASE"/>
    <property type="match status" value="1"/>
</dbReference>
<dbReference type="PANTHER" id="PTHR43630:SF2">
    <property type="entry name" value="GLYCOSYLTRANSFERASE"/>
    <property type="match status" value="1"/>
</dbReference>
<evidence type="ECO:0000259" key="2">
    <source>
        <dbReference type="Pfam" id="PF00535"/>
    </source>
</evidence>
<dbReference type="RefSeq" id="WP_252112035.1">
    <property type="nucleotide sequence ID" value="NZ_JAMSCK010000002.1"/>
</dbReference>
<comment type="similarity">
    <text evidence="1">Belongs to the glycosyltransferase 2 family. WaaE/KdtX subfamily.</text>
</comment>
<evidence type="ECO:0000256" key="1">
    <source>
        <dbReference type="ARBA" id="ARBA00038494"/>
    </source>
</evidence>